<reference evidence="3" key="1">
    <citation type="journal article" date="2019" name="Int. J. Syst. Evol. Microbiol.">
        <title>The Global Catalogue of Microorganisms (GCM) 10K type strain sequencing project: providing services to taxonomists for standard genome sequencing and annotation.</title>
        <authorList>
            <consortium name="The Broad Institute Genomics Platform"/>
            <consortium name="The Broad Institute Genome Sequencing Center for Infectious Disease"/>
            <person name="Wu L."/>
            <person name="Ma J."/>
        </authorList>
    </citation>
    <scope>NUCLEOTIDE SEQUENCE [LARGE SCALE GENOMIC DNA]</scope>
    <source>
        <strain evidence="3">CCUG 63369</strain>
    </source>
</reference>
<evidence type="ECO:0000313" key="3">
    <source>
        <dbReference type="Proteomes" id="UP001596956"/>
    </source>
</evidence>
<dbReference type="Proteomes" id="UP001596956">
    <property type="component" value="Unassembled WGS sequence"/>
</dbReference>
<gene>
    <name evidence="2" type="ORF">ACFQZU_24165</name>
</gene>
<dbReference type="InterPro" id="IPR021522">
    <property type="entry name" value="MctB"/>
</dbReference>
<sequence length="180" mass="17461">LTDAYIDPEEDAFVRELTDQLATGIGLPRGSAHDRAGVLLGRALLRSGDDGPDGGEPDGEGSDGEEEPGFDAAAALGGFAQAGMLSLDGGPGDAAGAADAVVVLAPAEPFAADAEAYTASQGSGAEESTGSRSMLDTAGALHGVAETAVLVGGPSAARPGGLVHQARAEGAAYSTVDAAG</sequence>
<feature type="non-terminal residue" evidence="2">
    <location>
        <position position="180"/>
    </location>
</feature>
<proteinExistence type="predicted"/>
<accession>A0ABW3BLW2</accession>
<feature type="non-terminal residue" evidence="2">
    <location>
        <position position="1"/>
    </location>
</feature>
<evidence type="ECO:0000256" key="1">
    <source>
        <dbReference type="SAM" id="MobiDB-lite"/>
    </source>
</evidence>
<keyword evidence="3" id="KW-1185">Reference proteome</keyword>
<organism evidence="2 3">
    <name type="scientific">Streptomonospora algeriensis</name>
    <dbReference type="NCBI Taxonomy" id="995084"/>
    <lineage>
        <taxon>Bacteria</taxon>
        <taxon>Bacillati</taxon>
        <taxon>Actinomycetota</taxon>
        <taxon>Actinomycetes</taxon>
        <taxon>Streptosporangiales</taxon>
        <taxon>Nocardiopsidaceae</taxon>
        <taxon>Streptomonospora</taxon>
    </lineage>
</organism>
<feature type="compositionally biased region" description="Acidic residues" evidence="1">
    <location>
        <begin position="50"/>
        <end position="69"/>
    </location>
</feature>
<name>A0ABW3BLW2_9ACTN</name>
<dbReference type="Pfam" id="PF11382">
    <property type="entry name" value="MctB"/>
    <property type="match status" value="1"/>
</dbReference>
<feature type="region of interest" description="Disordered" evidence="1">
    <location>
        <begin position="44"/>
        <end position="70"/>
    </location>
</feature>
<protein>
    <submittedName>
        <fullName evidence="2">Copper transporter</fullName>
    </submittedName>
</protein>
<comment type="caution">
    <text evidence="2">The sequence shown here is derived from an EMBL/GenBank/DDBJ whole genome shotgun (WGS) entry which is preliminary data.</text>
</comment>
<dbReference type="EMBL" id="JBHTHR010001620">
    <property type="protein sequence ID" value="MFD0804392.1"/>
    <property type="molecule type" value="Genomic_DNA"/>
</dbReference>
<evidence type="ECO:0000313" key="2">
    <source>
        <dbReference type="EMBL" id="MFD0804392.1"/>
    </source>
</evidence>